<evidence type="ECO:0000256" key="6">
    <source>
        <dbReference type="ARBA" id="ARBA00047899"/>
    </source>
</evidence>
<dbReference type="PROSITE" id="PS50011">
    <property type="entry name" value="PROTEIN_KINASE_DOM"/>
    <property type="match status" value="1"/>
</dbReference>
<dbReference type="InterPro" id="IPR000719">
    <property type="entry name" value="Prot_kinase_dom"/>
</dbReference>
<dbReference type="GO" id="GO:0005524">
    <property type="term" value="F:ATP binding"/>
    <property type="evidence" value="ECO:0007669"/>
    <property type="project" value="UniProtKB-KW"/>
</dbReference>
<comment type="caution">
    <text evidence="11">The sequence shown here is derived from an EMBL/GenBank/DDBJ whole genome shotgun (WGS) entry which is preliminary data.</text>
</comment>
<keyword evidence="4 11" id="KW-0418">Kinase</keyword>
<dbReference type="PROSITE" id="PS00108">
    <property type="entry name" value="PROTEIN_KINASE_ST"/>
    <property type="match status" value="1"/>
</dbReference>
<dbReference type="FunFam" id="1.10.510.10:FF:000571">
    <property type="entry name" value="Maternal embryonic leucine zipper kinase"/>
    <property type="match status" value="1"/>
</dbReference>
<gene>
    <name evidence="11" type="ORF">BDFB_012958</name>
</gene>
<dbReference type="InterPro" id="IPR000253">
    <property type="entry name" value="FHA_dom"/>
</dbReference>
<feature type="region of interest" description="Disordered" evidence="8">
    <location>
        <begin position="1"/>
        <end position="23"/>
    </location>
</feature>
<evidence type="ECO:0000256" key="5">
    <source>
        <dbReference type="ARBA" id="ARBA00022840"/>
    </source>
</evidence>
<dbReference type="SMART" id="SM00240">
    <property type="entry name" value="FHA"/>
    <property type="match status" value="1"/>
</dbReference>
<keyword evidence="3" id="KW-0547">Nucleotide-binding</keyword>
<dbReference type="AlphaFoldDB" id="A0A482W7F4"/>
<organism evidence="11 12">
    <name type="scientific">Asbolus verrucosus</name>
    <name type="common">Desert ironclad beetle</name>
    <dbReference type="NCBI Taxonomy" id="1661398"/>
    <lineage>
        <taxon>Eukaryota</taxon>
        <taxon>Metazoa</taxon>
        <taxon>Ecdysozoa</taxon>
        <taxon>Arthropoda</taxon>
        <taxon>Hexapoda</taxon>
        <taxon>Insecta</taxon>
        <taxon>Pterygota</taxon>
        <taxon>Neoptera</taxon>
        <taxon>Endopterygota</taxon>
        <taxon>Coleoptera</taxon>
        <taxon>Polyphaga</taxon>
        <taxon>Cucujiformia</taxon>
        <taxon>Tenebrionidae</taxon>
        <taxon>Pimeliinae</taxon>
        <taxon>Asbolus</taxon>
    </lineage>
</organism>
<feature type="compositionally biased region" description="Polar residues" evidence="8">
    <location>
        <begin position="7"/>
        <end position="23"/>
    </location>
</feature>
<dbReference type="PANTHER" id="PTHR44167:SF24">
    <property type="entry name" value="SERINE_THREONINE-PROTEIN KINASE CHK2"/>
    <property type="match status" value="1"/>
</dbReference>
<dbReference type="EMBL" id="QDEB01025505">
    <property type="protein sequence ID" value="RZC40513.1"/>
    <property type="molecule type" value="Genomic_DNA"/>
</dbReference>
<dbReference type="Pfam" id="PF00498">
    <property type="entry name" value="FHA"/>
    <property type="match status" value="1"/>
</dbReference>
<dbReference type="STRING" id="1661398.A0A482W7F4"/>
<evidence type="ECO:0000313" key="12">
    <source>
        <dbReference type="Proteomes" id="UP000292052"/>
    </source>
</evidence>
<comment type="catalytic activity">
    <reaction evidence="7">
        <text>L-seryl-[protein] + ATP = O-phospho-L-seryl-[protein] + ADP + H(+)</text>
        <dbReference type="Rhea" id="RHEA:17989"/>
        <dbReference type="Rhea" id="RHEA-COMP:9863"/>
        <dbReference type="Rhea" id="RHEA-COMP:11604"/>
        <dbReference type="ChEBI" id="CHEBI:15378"/>
        <dbReference type="ChEBI" id="CHEBI:29999"/>
        <dbReference type="ChEBI" id="CHEBI:30616"/>
        <dbReference type="ChEBI" id="CHEBI:83421"/>
        <dbReference type="ChEBI" id="CHEBI:456216"/>
        <dbReference type="EC" id="2.7.11.1"/>
    </reaction>
</comment>
<evidence type="ECO:0000259" key="10">
    <source>
        <dbReference type="PROSITE" id="PS50011"/>
    </source>
</evidence>
<dbReference type="InterPro" id="IPR008271">
    <property type="entry name" value="Ser/Thr_kinase_AS"/>
</dbReference>
<dbReference type="Gene3D" id="2.60.200.20">
    <property type="match status" value="1"/>
</dbReference>
<feature type="domain" description="FHA" evidence="9">
    <location>
        <begin position="48"/>
        <end position="102"/>
    </location>
</feature>
<evidence type="ECO:0000256" key="2">
    <source>
        <dbReference type="ARBA" id="ARBA00022527"/>
    </source>
</evidence>
<dbReference type="SMART" id="SM00220">
    <property type="entry name" value="S_TKc"/>
    <property type="match status" value="1"/>
</dbReference>
<dbReference type="GO" id="GO:0005634">
    <property type="term" value="C:nucleus"/>
    <property type="evidence" value="ECO:0007669"/>
    <property type="project" value="TreeGrafter"/>
</dbReference>
<accession>A0A482W7F4</accession>
<dbReference type="EC" id="2.7.11.1" evidence="1"/>
<protein>
    <recommendedName>
        <fullName evidence="1">non-specific serine/threonine protein kinase</fullName>
        <ecNumber evidence="1">2.7.11.1</ecNumber>
    </recommendedName>
</protein>
<dbReference type="PROSITE" id="PS50006">
    <property type="entry name" value="FHA_DOMAIN"/>
    <property type="match status" value="1"/>
</dbReference>
<keyword evidence="4 11" id="KW-0808">Transferase</keyword>
<dbReference type="GO" id="GO:0004674">
    <property type="term" value="F:protein serine/threonine kinase activity"/>
    <property type="evidence" value="ECO:0007669"/>
    <property type="project" value="UniProtKB-KW"/>
</dbReference>
<evidence type="ECO:0000256" key="8">
    <source>
        <dbReference type="SAM" id="MobiDB-lite"/>
    </source>
</evidence>
<dbReference type="Gene3D" id="1.10.510.10">
    <property type="entry name" value="Transferase(Phosphotransferase) domain 1"/>
    <property type="match status" value="1"/>
</dbReference>
<dbReference type="SUPFAM" id="SSF56112">
    <property type="entry name" value="Protein kinase-like (PK-like)"/>
    <property type="match status" value="1"/>
</dbReference>
<keyword evidence="12" id="KW-1185">Reference proteome</keyword>
<dbReference type="SUPFAM" id="SSF49879">
    <property type="entry name" value="SMAD/FHA domain"/>
    <property type="match status" value="1"/>
</dbReference>
<evidence type="ECO:0000256" key="3">
    <source>
        <dbReference type="ARBA" id="ARBA00022741"/>
    </source>
</evidence>
<comment type="catalytic activity">
    <reaction evidence="6">
        <text>L-threonyl-[protein] + ATP = O-phospho-L-threonyl-[protein] + ADP + H(+)</text>
        <dbReference type="Rhea" id="RHEA:46608"/>
        <dbReference type="Rhea" id="RHEA-COMP:11060"/>
        <dbReference type="Rhea" id="RHEA-COMP:11605"/>
        <dbReference type="ChEBI" id="CHEBI:15378"/>
        <dbReference type="ChEBI" id="CHEBI:30013"/>
        <dbReference type="ChEBI" id="CHEBI:30616"/>
        <dbReference type="ChEBI" id="CHEBI:61977"/>
        <dbReference type="ChEBI" id="CHEBI:456216"/>
        <dbReference type="EC" id="2.7.11.1"/>
    </reaction>
</comment>
<keyword evidence="2" id="KW-0723">Serine/threonine-protein kinase</keyword>
<evidence type="ECO:0000256" key="4">
    <source>
        <dbReference type="ARBA" id="ARBA00022777"/>
    </source>
</evidence>
<reference evidence="11 12" key="1">
    <citation type="submission" date="2017-03" db="EMBL/GenBank/DDBJ databases">
        <title>Genome of the blue death feigning beetle - Asbolus verrucosus.</title>
        <authorList>
            <person name="Rider S.D."/>
        </authorList>
    </citation>
    <scope>NUCLEOTIDE SEQUENCE [LARGE SCALE GENOMIC DNA]</scope>
    <source>
        <strain evidence="11">Butters</strain>
        <tissue evidence="11">Head and leg muscle</tissue>
    </source>
</reference>
<evidence type="ECO:0000313" key="11">
    <source>
        <dbReference type="EMBL" id="RZC40513.1"/>
    </source>
</evidence>
<feature type="non-terminal residue" evidence="11">
    <location>
        <position position="341"/>
    </location>
</feature>
<dbReference type="OrthoDB" id="40902at2759"/>
<evidence type="ECO:0000259" key="9">
    <source>
        <dbReference type="PROSITE" id="PS50006"/>
    </source>
</evidence>
<sequence>MDDSYLPDTQTQEECSQNTQEPTIRTPWGRLSACLPSLLSVDLFESSYTCGRAAYCNIVIEKSQFPCFLNVSKEHFAITKEEDMVYITDLSKNGTFVNSRRVGRHNRNVIQTNDIIALGQPNTRAFIFNCNLNGDDFLPQELKKTYFVSRLLGQGACGEVRFAIHKQTLEKYAIKKIVKGRSSSNLANLNHPKKIQTEIEILKKISHPFIIQMREVLETEKEVFLVLEFMEGGDLSGLIQSLIPLSESQVKFIFYQMLLAIQYLHQHGVTHRDLKPENVLLTGGTTPLIKISDFGLSKMMNEISLMQTMCGTINYAAPEILNPGGTYSRKVDVWSLGVILF</sequence>
<dbReference type="InterPro" id="IPR008984">
    <property type="entry name" value="SMAD_FHA_dom_sf"/>
</dbReference>
<evidence type="ECO:0000256" key="7">
    <source>
        <dbReference type="ARBA" id="ARBA00048679"/>
    </source>
</evidence>
<dbReference type="Pfam" id="PF00069">
    <property type="entry name" value="Pkinase"/>
    <property type="match status" value="1"/>
</dbReference>
<dbReference type="GO" id="GO:0044773">
    <property type="term" value="P:mitotic DNA damage checkpoint signaling"/>
    <property type="evidence" value="ECO:0007669"/>
    <property type="project" value="TreeGrafter"/>
</dbReference>
<dbReference type="PANTHER" id="PTHR44167">
    <property type="entry name" value="OVARIAN-SPECIFIC SERINE/THREONINE-PROTEIN KINASE LOK-RELATED"/>
    <property type="match status" value="1"/>
</dbReference>
<keyword evidence="5" id="KW-0067">ATP-binding</keyword>
<feature type="domain" description="Protein kinase" evidence="10">
    <location>
        <begin position="146"/>
        <end position="341"/>
    </location>
</feature>
<dbReference type="InterPro" id="IPR011009">
    <property type="entry name" value="Kinase-like_dom_sf"/>
</dbReference>
<proteinExistence type="predicted"/>
<evidence type="ECO:0000256" key="1">
    <source>
        <dbReference type="ARBA" id="ARBA00012513"/>
    </source>
</evidence>
<dbReference type="Proteomes" id="UP000292052">
    <property type="component" value="Unassembled WGS sequence"/>
</dbReference>
<dbReference type="GO" id="GO:0005737">
    <property type="term" value="C:cytoplasm"/>
    <property type="evidence" value="ECO:0007669"/>
    <property type="project" value="TreeGrafter"/>
</dbReference>
<name>A0A482W7F4_ASBVE</name>